<proteinExistence type="predicted"/>
<dbReference type="PANTHER" id="PTHR46006:SF6">
    <property type="entry name" value="INTERSECTIN-2 ISOFORM X1"/>
    <property type="match status" value="1"/>
</dbReference>
<comment type="caution">
    <text evidence="7">The sequence shown here is derived from an EMBL/GenBank/DDBJ whole genome shotgun (WGS) entry which is preliminary data.</text>
</comment>
<evidence type="ECO:0000259" key="6">
    <source>
        <dbReference type="PROSITE" id="PS50020"/>
    </source>
</evidence>
<dbReference type="InterPro" id="IPR001849">
    <property type="entry name" value="PH_domain"/>
</dbReference>
<protein>
    <submittedName>
        <fullName evidence="7">Uncharacterized protein</fullName>
    </submittedName>
</protein>
<dbReference type="PROSITE" id="PS50003">
    <property type="entry name" value="PH_DOMAIN"/>
    <property type="match status" value="1"/>
</dbReference>
<feature type="region of interest" description="Disordered" evidence="3">
    <location>
        <begin position="224"/>
        <end position="262"/>
    </location>
</feature>
<feature type="region of interest" description="Disordered" evidence="3">
    <location>
        <begin position="18"/>
        <end position="37"/>
    </location>
</feature>
<evidence type="ECO:0000256" key="2">
    <source>
        <dbReference type="ARBA" id="ARBA00022490"/>
    </source>
</evidence>
<dbReference type="CDD" id="cd00201">
    <property type="entry name" value="WW"/>
    <property type="match status" value="1"/>
</dbReference>
<keyword evidence="8" id="KW-1185">Reference proteome</keyword>
<dbReference type="PANTHER" id="PTHR46006">
    <property type="entry name" value="RHO GUANINE NUCLEOTIDE EXCHANGE FACTOR AT 64C, ISOFORM A"/>
    <property type="match status" value="1"/>
</dbReference>
<evidence type="ECO:0000256" key="3">
    <source>
        <dbReference type="SAM" id="MobiDB-lite"/>
    </source>
</evidence>
<dbReference type="InterPro" id="IPR036020">
    <property type="entry name" value="WW_dom_sf"/>
</dbReference>
<feature type="domain" description="WW" evidence="6">
    <location>
        <begin position="817"/>
        <end position="846"/>
    </location>
</feature>
<dbReference type="Pfam" id="PF00621">
    <property type="entry name" value="RhoGEF"/>
    <property type="match status" value="1"/>
</dbReference>
<dbReference type="Gene3D" id="2.20.70.10">
    <property type="match status" value="1"/>
</dbReference>
<comment type="subcellular location">
    <subcellularLocation>
        <location evidence="1">Cytoplasm</location>
    </subcellularLocation>
</comment>
<accession>A0ABR4NAV2</accession>
<dbReference type="SMART" id="SM00456">
    <property type="entry name" value="WW"/>
    <property type="match status" value="2"/>
</dbReference>
<dbReference type="InterPro" id="IPR001331">
    <property type="entry name" value="GDS_CDC24_CS"/>
</dbReference>
<feature type="compositionally biased region" description="Polar residues" evidence="3">
    <location>
        <begin position="224"/>
        <end position="242"/>
    </location>
</feature>
<keyword evidence="2" id="KW-0963">Cytoplasm</keyword>
<evidence type="ECO:0000256" key="1">
    <source>
        <dbReference type="ARBA" id="ARBA00004496"/>
    </source>
</evidence>
<feature type="domain" description="PH" evidence="4">
    <location>
        <begin position="519"/>
        <end position="650"/>
    </location>
</feature>
<evidence type="ECO:0000259" key="4">
    <source>
        <dbReference type="PROSITE" id="PS50003"/>
    </source>
</evidence>
<evidence type="ECO:0000313" key="8">
    <source>
        <dbReference type="Proteomes" id="UP001527925"/>
    </source>
</evidence>
<dbReference type="SUPFAM" id="SSF50729">
    <property type="entry name" value="PH domain-like"/>
    <property type="match status" value="1"/>
</dbReference>
<dbReference type="Pfam" id="PF00169">
    <property type="entry name" value="PH"/>
    <property type="match status" value="1"/>
</dbReference>
<dbReference type="Gene3D" id="2.30.29.30">
    <property type="entry name" value="Pleckstrin-homology domain (PH domain)/Phosphotyrosine-binding domain (PTB)"/>
    <property type="match status" value="1"/>
</dbReference>
<evidence type="ECO:0000259" key="5">
    <source>
        <dbReference type="PROSITE" id="PS50010"/>
    </source>
</evidence>
<dbReference type="InterPro" id="IPR035899">
    <property type="entry name" value="DBL_dom_sf"/>
</dbReference>
<dbReference type="PROSITE" id="PS01159">
    <property type="entry name" value="WW_DOMAIN_1"/>
    <property type="match status" value="1"/>
</dbReference>
<dbReference type="InterPro" id="IPR011993">
    <property type="entry name" value="PH-like_dom_sf"/>
</dbReference>
<reference evidence="7 8" key="1">
    <citation type="submission" date="2023-09" db="EMBL/GenBank/DDBJ databases">
        <title>Pangenome analysis of Batrachochytrium dendrobatidis and related Chytrids.</title>
        <authorList>
            <person name="Yacoub M.N."/>
            <person name="Stajich J.E."/>
            <person name="James T.Y."/>
        </authorList>
    </citation>
    <scope>NUCLEOTIDE SEQUENCE [LARGE SCALE GENOMIC DNA]</scope>
    <source>
        <strain evidence="7 8">JEL0888</strain>
    </source>
</reference>
<evidence type="ECO:0000313" key="7">
    <source>
        <dbReference type="EMBL" id="KAL2916637.1"/>
    </source>
</evidence>
<dbReference type="Proteomes" id="UP001527925">
    <property type="component" value="Unassembled WGS sequence"/>
</dbReference>
<dbReference type="SUPFAM" id="SSF48065">
    <property type="entry name" value="DBL homology domain (DH-domain)"/>
    <property type="match status" value="1"/>
</dbReference>
<organism evidence="7 8">
    <name type="scientific">Polyrhizophydium stewartii</name>
    <dbReference type="NCBI Taxonomy" id="2732419"/>
    <lineage>
        <taxon>Eukaryota</taxon>
        <taxon>Fungi</taxon>
        <taxon>Fungi incertae sedis</taxon>
        <taxon>Chytridiomycota</taxon>
        <taxon>Chytridiomycota incertae sedis</taxon>
        <taxon>Chytridiomycetes</taxon>
        <taxon>Rhizophydiales</taxon>
        <taxon>Rhizophydiales incertae sedis</taxon>
        <taxon>Polyrhizophydium</taxon>
    </lineage>
</organism>
<dbReference type="PROSITE" id="PS50020">
    <property type="entry name" value="WW_DOMAIN_2"/>
    <property type="match status" value="1"/>
</dbReference>
<dbReference type="PROSITE" id="PS00741">
    <property type="entry name" value="DH_1"/>
    <property type="match status" value="1"/>
</dbReference>
<dbReference type="Gene3D" id="1.20.900.10">
    <property type="entry name" value="Dbl homology (DH) domain"/>
    <property type="match status" value="1"/>
</dbReference>
<dbReference type="EMBL" id="JADGIZ020000015">
    <property type="protein sequence ID" value="KAL2916637.1"/>
    <property type="molecule type" value="Genomic_DNA"/>
</dbReference>
<dbReference type="PROSITE" id="PS50010">
    <property type="entry name" value="DH_2"/>
    <property type="match status" value="1"/>
</dbReference>
<dbReference type="CDD" id="cd00160">
    <property type="entry name" value="RhoGEF"/>
    <property type="match status" value="1"/>
</dbReference>
<name>A0ABR4NAV2_9FUNG</name>
<sequence>MSSAEVAPSRVHFAEASDDHAAEAVGQTAAQTQPRISTAHCPAQVDAPASAQMHSKVASTVSTDSLMLETQAHGSMQPLSPGTQADPFANLSTYFADLCARTAAIENVAASAAVSNIETISRLNATLRGMADRSGRTMDHLDISSKAALIRLEKQLVDISMCYQTLSVYFHDLDAVRNDVLGRLASPALLEQLASLRTSAKIILPSPSSAGSMPWSESSARFSGSFGVQSSGTGQPRVNSIGSPAEVPPANGQSPAAGPPKMFSKLPKEVIDANLPKPELMRLSAVYELIETEADYCRDLSTIINASTPTSFASDQFCTDISPNAGQSIQFHKIQMRESKIVSEADIAALFSNVDQLLVANQGLLNKLLARRDANPIIQEIGDIISDSADSLKVYTSYAANYPAAMKLVHHIQARTDIKDLLQKWMNSPESRGLSLESFLIKPVQRICKYPLLLRELEKYTERAGNAADQANLRTAAERIESVVSLVNEATRQAEERQRILNLEATIESPVPLGFGEKKHLKDGPLQRLAGGKAKERYVVLFTDLLIICKAQKGPSTFKYELETVYSLAELTPRHETRGTASDRDIECSMAAANTHITRTSRKSVEGKTKTSIIMQFNIITSEDKDTLAFATATEDERNKWVDMFNLTFKDITEEHRSAVKNKASAGIAKQSSSSDVLGIGFRTTVKRTKNNTGRGTSMGPASSLLRKKQAAARVSLMENWMVGQNNAATLNEPECVEIGGVIHKRAIAATGNIYYFAVTTRQSIWKLPENYTIVDTVPASAGVVHDQETAEGDASREQYEIEEEEGMMLDSVDGFPDWRRVDRGDGMPYFFNINTQETRWEHPSITSLDA</sequence>
<dbReference type="SMART" id="SM00325">
    <property type="entry name" value="RhoGEF"/>
    <property type="match status" value="1"/>
</dbReference>
<dbReference type="InterPro" id="IPR001202">
    <property type="entry name" value="WW_dom"/>
</dbReference>
<dbReference type="InterPro" id="IPR000219">
    <property type="entry name" value="DH_dom"/>
</dbReference>
<dbReference type="SMART" id="SM00233">
    <property type="entry name" value="PH"/>
    <property type="match status" value="1"/>
</dbReference>
<feature type="domain" description="DH" evidence="5">
    <location>
        <begin position="281"/>
        <end position="490"/>
    </location>
</feature>
<dbReference type="SUPFAM" id="SSF51045">
    <property type="entry name" value="WW domain"/>
    <property type="match status" value="1"/>
</dbReference>
<gene>
    <name evidence="7" type="ORF">HK105_203749</name>
</gene>
<dbReference type="InterPro" id="IPR051480">
    <property type="entry name" value="Endocytic_GEF_Adapter"/>
</dbReference>